<comment type="subcellular location">
    <subcellularLocation>
        <location evidence="1">Membrane</location>
        <topology evidence="1">Single-pass membrane protein</topology>
    </subcellularLocation>
</comment>
<evidence type="ECO:0000256" key="2">
    <source>
        <dbReference type="ARBA" id="ARBA00022692"/>
    </source>
</evidence>
<dbReference type="AlphaFoldDB" id="A0A3P6DD75"/>
<protein>
    <recommendedName>
        <fullName evidence="6">Malectin-like domain-containing protein</fullName>
    </recommendedName>
</protein>
<keyword evidence="3" id="KW-0732">Signal</keyword>
<gene>
    <name evidence="7" type="ORF">BOLC9T54386H</name>
</gene>
<evidence type="ECO:0000256" key="5">
    <source>
        <dbReference type="ARBA" id="ARBA00023136"/>
    </source>
</evidence>
<feature type="domain" description="Malectin-like" evidence="6">
    <location>
        <begin position="5"/>
        <end position="53"/>
    </location>
</feature>
<proteinExistence type="predicted"/>
<name>A0A3P6DD75_BRAOL</name>
<dbReference type="GO" id="GO:0016020">
    <property type="term" value="C:membrane"/>
    <property type="evidence" value="ECO:0007669"/>
    <property type="project" value="UniProtKB-SubCell"/>
</dbReference>
<evidence type="ECO:0000256" key="4">
    <source>
        <dbReference type="ARBA" id="ARBA00022989"/>
    </source>
</evidence>
<evidence type="ECO:0000313" key="7">
    <source>
        <dbReference type="EMBL" id="VDD29063.1"/>
    </source>
</evidence>
<dbReference type="InterPro" id="IPR024788">
    <property type="entry name" value="Malectin-like_Carb-bd_dom"/>
</dbReference>
<evidence type="ECO:0000259" key="6">
    <source>
        <dbReference type="Pfam" id="PF12819"/>
    </source>
</evidence>
<sequence length="60" mass="6748">MKYLKAKSFPSFDLYLSPYLWTMVEANSTTKEVIHDTTSQSSLQICLVNTETGPEQACLS</sequence>
<keyword evidence="4" id="KW-1133">Transmembrane helix</keyword>
<evidence type="ECO:0000256" key="3">
    <source>
        <dbReference type="ARBA" id="ARBA00022729"/>
    </source>
</evidence>
<reference evidence="7" key="1">
    <citation type="submission" date="2018-11" db="EMBL/GenBank/DDBJ databases">
        <authorList>
            <consortium name="Genoscope - CEA"/>
            <person name="William W."/>
        </authorList>
    </citation>
    <scope>NUCLEOTIDE SEQUENCE</scope>
</reference>
<evidence type="ECO:0000256" key="1">
    <source>
        <dbReference type="ARBA" id="ARBA00004167"/>
    </source>
</evidence>
<accession>A0A3P6DD75</accession>
<organism evidence="7">
    <name type="scientific">Brassica oleracea</name>
    <name type="common">Wild cabbage</name>
    <dbReference type="NCBI Taxonomy" id="3712"/>
    <lineage>
        <taxon>Eukaryota</taxon>
        <taxon>Viridiplantae</taxon>
        <taxon>Streptophyta</taxon>
        <taxon>Embryophyta</taxon>
        <taxon>Tracheophyta</taxon>
        <taxon>Spermatophyta</taxon>
        <taxon>Magnoliopsida</taxon>
        <taxon>eudicotyledons</taxon>
        <taxon>Gunneridae</taxon>
        <taxon>Pentapetalae</taxon>
        <taxon>rosids</taxon>
        <taxon>malvids</taxon>
        <taxon>Brassicales</taxon>
        <taxon>Brassicaceae</taxon>
        <taxon>Brassiceae</taxon>
        <taxon>Brassica</taxon>
    </lineage>
</organism>
<dbReference type="Pfam" id="PF12819">
    <property type="entry name" value="Malectin_like"/>
    <property type="match status" value="1"/>
</dbReference>
<dbReference type="EMBL" id="LR031875">
    <property type="protein sequence ID" value="VDD29063.1"/>
    <property type="molecule type" value="Genomic_DNA"/>
</dbReference>
<keyword evidence="2" id="KW-0812">Transmembrane</keyword>
<keyword evidence="5" id="KW-0472">Membrane</keyword>